<reference evidence="2" key="1">
    <citation type="journal article" date="2014" name="Int. J. Syst. Evol. Microbiol.">
        <title>Complete genome sequence of Corynebacterium casei LMG S-19264T (=DSM 44701T), isolated from a smear-ripened cheese.</title>
        <authorList>
            <consortium name="US DOE Joint Genome Institute (JGI-PGF)"/>
            <person name="Walter F."/>
            <person name="Albersmeier A."/>
            <person name="Kalinowski J."/>
            <person name="Ruckert C."/>
        </authorList>
    </citation>
    <scope>NUCLEOTIDE SEQUENCE</scope>
    <source>
        <strain evidence="2">CGMCC 4.7398</strain>
    </source>
</reference>
<feature type="compositionally biased region" description="Polar residues" evidence="1">
    <location>
        <begin position="48"/>
        <end position="57"/>
    </location>
</feature>
<evidence type="ECO:0000313" key="3">
    <source>
        <dbReference type="Proteomes" id="UP000627369"/>
    </source>
</evidence>
<evidence type="ECO:0000256" key="1">
    <source>
        <dbReference type="SAM" id="MobiDB-lite"/>
    </source>
</evidence>
<protein>
    <submittedName>
        <fullName evidence="2">Uncharacterized protein</fullName>
    </submittedName>
</protein>
<name>A0A919FLF7_9MICO</name>
<feature type="region of interest" description="Disordered" evidence="1">
    <location>
        <begin position="26"/>
        <end position="85"/>
    </location>
</feature>
<organism evidence="2 3">
    <name type="scientific">Promicromonospora soli</name>
    <dbReference type="NCBI Taxonomy" id="2035533"/>
    <lineage>
        <taxon>Bacteria</taxon>
        <taxon>Bacillati</taxon>
        <taxon>Actinomycetota</taxon>
        <taxon>Actinomycetes</taxon>
        <taxon>Micrococcales</taxon>
        <taxon>Promicromonosporaceae</taxon>
        <taxon>Promicromonospora</taxon>
    </lineage>
</organism>
<evidence type="ECO:0000313" key="2">
    <source>
        <dbReference type="EMBL" id="GHH68059.1"/>
    </source>
</evidence>
<gene>
    <name evidence="2" type="ORF">GCM10017772_10880</name>
</gene>
<dbReference type="Proteomes" id="UP000627369">
    <property type="component" value="Unassembled WGS sequence"/>
</dbReference>
<dbReference type="AlphaFoldDB" id="A0A919FLF7"/>
<keyword evidence="3" id="KW-1185">Reference proteome</keyword>
<accession>A0A919FLF7</accession>
<comment type="caution">
    <text evidence="2">The sequence shown here is derived from an EMBL/GenBank/DDBJ whole genome shotgun (WGS) entry which is preliminary data.</text>
</comment>
<sequence>MRSTNVPPSCFATAQLKSVERALPTWNMPVGDGAKRTRMGELPGAGNVTGTSLSGGTDTVPRSPVPQVADQEPAGVTGTRRDDPE</sequence>
<dbReference type="EMBL" id="BNAS01000001">
    <property type="protein sequence ID" value="GHH68059.1"/>
    <property type="molecule type" value="Genomic_DNA"/>
</dbReference>
<reference evidence="2" key="2">
    <citation type="submission" date="2020-09" db="EMBL/GenBank/DDBJ databases">
        <authorList>
            <person name="Sun Q."/>
            <person name="Zhou Y."/>
        </authorList>
    </citation>
    <scope>NUCLEOTIDE SEQUENCE</scope>
    <source>
        <strain evidence="2">CGMCC 4.7398</strain>
    </source>
</reference>
<proteinExistence type="predicted"/>